<name>M3JY21_CANMX</name>
<organism evidence="7 8">
    <name type="scientific">Candida maltosa (strain Xu316)</name>
    <name type="common">Yeast</name>
    <dbReference type="NCBI Taxonomy" id="1245528"/>
    <lineage>
        <taxon>Eukaryota</taxon>
        <taxon>Fungi</taxon>
        <taxon>Dikarya</taxon>
        <taxon>Ascomycota</taxon>
        <taxon>Saccharomycotina</taxon>
        <taxon>Pichiomycetes</taxon>
        <taxon>Debaryomycetaceae</taxon>
        <taxon>Candida/Lodderomyces clade</taxon>
        <taxon>Candida</taxon>
    </lineage>
</organism>
<dbReference type="eggNOG" id="ENOG502QPU8">
    <property type="taxonomic scope" value="Eukaryota"/>
</dbReference>
<dbReference type="EMBL" id="AOGT01001343">
    <property type="protein sequence ID" value="EMG47875.1"/>
    <property type="molecule type" value="Genomic_DNA"/>
</dbReference>
<dbReference type="SUPFAM" id="SSF51445">
    <property type="entry name" value="(Trans)glycosidases"/>
    <property type="match status" value="1"/>
</dbReference>
<evidence type="ECO:0000259" key="6">
    <source>
        <dbReference type="Pfam" id="PF18564"/>
    </source>
</evidence>
<feature type="domain" description="Glycoside hydrolase family 5" evidence="5">
    <location>
        <begin position="130"/>
        <end position="316"/>
    </location>
</feature>
<accession>M3JY21</accession>
<dbReference type="Gene3D" id="3.20.20.80">
    <property type="entry name" value="Glycosidases"/>
    <property type="match status" value="2"/>
</dbReference>
<feature type="compositionally biased region" description="Basic residues" evidence="4">
    <location>
        <begin position="683"/>
        <end position="695"/>
    </location>
</feature>
<feature type="region of interest" description="Disordered" evidence="4">
    <location>
        <begin position="672"/>
        <end position="698"/>
    </location>
</feature>
<protein>
    <submittedName>
        <fullName evidence="7">Glycosyl hydrolase, putative</fullName>
    </submittedName>
</protein>
<dbReference type="HOGENOM" id="CLU_009024_0_1_1"/>
<dbReference type="STRING" id="1245528.M3JY21"/>
<dbReference type="InterPro" id="IPR017853">
    <property type="entry name" value="GH"/>
</dbReference>
<evidence type="ECO:0000313" key="7">
    <source>
        <dbReference type="EMBL" id="EMG47875.1"/>
    </source>
</evidence>
<evidence type="ECO:0000256" key="4">
    <source>
        <dbReference type="SAM" id="MobiDB-lite"/>
    </source>
</evidence>
<sequence length="875" mass="100865">MRSARYATEAIQDRLNLYSTTSSIPSLGVKPLRRQYPPSQDIPHAERLSASALECTPLECDMKGDFYDPQTGRKVVLKGINIDSQMKLPAHPYMPTYEGDCTDPSNIFFDGDNVSFVGRPFPLEEAVMHLQRIKDWGYTTIRYLITWEAMEHEGPGKYDSQFVDYTIEVLKIIGQVGGLYVFLEFHQDVWSRYSGGSGAPMWTFYAAGLDPRNFSKTEAAILHNEPRFHDSSDKYHKMLWTSNYRRLASMVMFTLFFAGKNFFPNLILNDLNIQDYLQNHFLGSVDFLWKSVCRELPDLINNGTILGFESMNEPNSGLFGHPHLAYIPDSQQLRVSTTPTAFQAMKMGMGFTCEVDEYRITLTGPRKYGTKIIDPKGTRAWLSRENAQEIDAHYGFKRAIDWPVGSCIFANAGIWKWQDKFDFNVLKELTQEQRLEVSNKCTLLEAHFFSKKHDNHNFEGNVATKLDTHYFINNNFIDHYINFKKVIRNRCPTAFVFISTPVLEEPPDLKNDPREIIDNKTVYCPHYYDGLSLMFKTWNVKYNVDTLGIMRNRYLNPVLGIVFGERAIRNCFKKQFVEMRQECNELLGPIPVLMSETGMPFDMDGKRSYRNSKFISQTAAMDAICYALEGANMSHTFWCYNSANNHKWGDNWNNEDFSFWSPEDRFTDWEAENYSETPSPASRKLRHPRSKKKRVDNKLRRQVVATKMGLSSSRGSNWSAASESSVNSERDFSSEGYESDDTSSQVSVITSSSSNIYRRQYKKCYPSPDGVRAVSAVVRPYVMATRGFINATEFDLKVAKFSVQITVDKSDSLLKTIPTVIFLPKWHFPFLDYGDIYLTFGYVKYNEELQFLEWYHANDPSIVQEEEDEDGVWLT</sequence>
<evidence type="ECO:0000259" key="5">
    <source>
        <dbReference type="Pfam" id="PF00150"/>
    </source>
</evidence>
<dbReference type="InterPro" id="IPR001547">
    <property type="entry name" value="Glyco_hydro_5"/>
</dbReference>
<feature type="domain" description="Glycoside hydrolase family 5 C-terminal" evidence="6">
    <location>
        <begin position="779"/>
        <end position="858"/>
    </location>
</feature>
<dbReference type="FunFam" id="3.20.20.80:FF:000174">
    <property type="entry name" value="YIR007W-like protein"/>
    <property type="match status" value="1"/>
</dbReference>
<dbReference type="Proteomes" id="UP000011777">
    <property type="component" value="Unassembled WGS sequence"/>
</dbReference>
<keyword evidence="8" id="KW-1185">Reference proteome</keyword>
<proteinExistence type="inferred from homology"/>
<evidence type="ECO:0000256" key="2">
    <source>
        <dbReference type="ARBA" id="ARBA00022801"/>
    </source>
</evidence>
<dbReference type="OrthoDB" id="9971853at2759"/>
<keyword evidence="3" id="KW-0326">Glycosidase</keyword>
<dbReference type="InterPro" id="IPR013780">
    <property type="entry name" value="Glyco_hydro_b"/>
</dbReference>
<dbReference type="GO" id="GO:0000272">
    <property type="term" value="P:polysaccharide catabolic process"/>
    <property type="evidence" value="ECO:0007669"/>
    <property type="project" value="InterPro"/>
</dbReference>
<dbReference type="PANTHER" id="PTHR31308">
    <property type="match status" value="1"/>
</dbReference>
<gene>
    <name evidence="7" type="ORF">G210_1663</name>
</gene>
<keyword evidence="2 7" id="KW-0378">Hydrolase</keyword>
<dbReference type="Pfam" id="PF00150">
    <property type="entry name" value="Cellulase"/>
    <property type="match status" value="1"/>
</dbReference>
<dbReference type="GO" id="GO:0050295">
    <property type="term" value="F:steryl-beta-glucosidase activity"/>
    <property type="evidence" value="ECO:0007669"/>
    <property type="project" value="TreeGrafter"/>
</dbReference>
<dbReference type="PANTHER" id="PTHR31308:SF5">
    <property type="entry name" value="ERGOSTERYL-BETA-GLUCOSIDASE"/>
    <property type="match status" value="1"/>
</dbReference>
<dbReference type="GO" id="GO:1904462">
    <property type="term" value="P:ergosteryl 3-beta-D-glucoside catabolic process"/>
    <property type="evidence" value="ECO:0007669"/>
    <property type="project" value="TreeGrafter"/>
</dbReference>
<dbReference type="InterPro" id="IPR041036">
    <property type="entry name" value="GH5_C"/>
</dbReference>
<evidence type="ECO:0000256" key="3">
    <source>
        <dbReference type="ARBA" id="ARBA00023295"/>
    </source>
</evidence>
<dbReference type="PROSITE" id="PS00659">
    <property type="entry name" value="GLYCOSYL_HYDROL_F5"/>
    <property type="match status" value="1"/>
</dbReference>
<reference evidence="7 8" key="1">
    <citation type="submission" date="2013-02" db="EMBL/GenBank/DDBJ databases">
        <title>Genome sequence of Candida maltosa Xu316, a potential industrial strain for xylitol and ethanol production.</title>
        <authorList>
            <person name="Yu J."/>
            <person name="Wang Q."/>
            <person name="Geng X."/>
            <person name="Bao W."/>
            <person name="He P."/>
            <person name="Cai J."/>
        </authorList>
    </citation>
    <scope>NUCLEOTIDE SEQUENCE [LARGE SCALE GENOMIC DNA]</scope>
    <source>
        <strain evidence="8">Xu316</strain>
    </source>
</reference>
<dbReference type="AlphaFoldDB" id="M3JY21"/>
<dbReference type="InterPro" id="IPR052066">
    <property type="entry name" value="Glycosphingolipid_Hydrolases"/>
</dbReference>
<evidence type="ECO:0000313" key="8">
    <source>
        <dbReference type="Proteomes" id="UP000011777"/>
    </source>
</evidence>
<comment type="caution">
    <text evidence="7">The sequence shown here is derived from an EMBL/GenBank/DDBJ whole genome shotgun (WGS) entry which is preliminary data.</text>
</comment>
<evidence type="ECO:0000256" key="1">
    <source>
        <dbReference type="ARBA" id="ARBA00005641"/>
    </source>
</evidence>
<dbReference type="Gene3D" id="2.60.40.1180">
    <property type="entry name" value="Golgi alpha-mannosidase II"/>
    <property type="match status" value="1"/>
</dbReference>
<dbReference type="InterPro" id="IPR018087">
    <property type="entry name" value="Glyco_hydro_5_CS"/>
</dbReference>
<dbReference type="Pfam" id="PF18564">
    <property type="entry name" value="Glyco_hydro_5_C"/>
    <property type="match status" value="1"/>
</dbReference>
<dbReference type="OMA" id="AACRYFA"/>
<comment type="similarity">
    <text evidence="1">Belongs to the glycosyl hydrolase 5 (cellulase A) family.</text>
</comment>